<dbReference type="Proteomes" id="UP001470230">
    <property type="component" value="Unassembled WGS sequence"/>
</dbReference>
<keyword evidence="13" id="KW-1185">Reference proteome</keyword>
<comment type="similarity">
    <text evidence="2">Belongs to the mis12 family.</text>
</comment>
<keyword evidence="8" id="KW-0131">Cell cycle</keyword>
<evidence type="ECO:0000256" key="5">
    <source>
        <dbReference type="ARBA" id="ARBA00022776"/>
    </source>
</evidence>
<evidence type="ECO:0000256" key="6">
    <source>
        <dbReference type="ARBA" id="ARBA00022838"/>
    </source>
</evidence>
<evidence type="ECO:0000256" key="9">
    <source>
        <dbReference type="ARBA" id="ARBA00023328"/>
    </source>
</evidence>
<evidence type="ECO:0000256" key="4">
    <source>
        <dbReference type="ARBA" id="ARBA00022618"/>
    </source>
</evidence>
<reference evidence="12 13" key="1">
    <citation type="submission" date="2024-04" db="EMBL/GenBank/DDBJ databases">
        <title>Tritrichomonas musculus Genome.</title>
        <authorList>
            <person name="Alves-Ferreira E."/>
            <person name="Grigg M."/>
            <person name="Lorenzi H."/>
            <person name="Galac M."/>
        </authorList>
    </citation>
    <scope>NUCLEOTIDE SEQUENCE [LARGE SCALE GENOMIC DNA]</scope>
    <source>
        <strain evidence="12 13">EAF2021</strain>
    </source>
</reference>
<evidence type="ECO:0000313" key="13">
    <source>
        <dbReference type="Proteomes" id="UP001470230"/>
    </source>
</evidence>
<organism evidence="12 13">
    <name type="scientific">Tritrichomonas musculus</name>
    <dbReference type="NCBI Taxonomy" id="1915356"/>
    <lineage>
        <taxon>Eukaryota</taxon>
        <taxon>Metamonada</taxon>
        <taxon>Parabasalia</taxon>
        <taxon>Tritrichomonadida</taxon>
        <taxon>Tritrichomonadidae</taxon>
        <taxon>Tritrichomonas</taxon>
    </lineage>
</organism>
<comment type="caution">
    <text evidence="12">The sequence shown here is derived from an EMBL/GenBank/DDBJ whole genome shotgun (WGS) entry which is preliminary data.</text>
</comment>
<feature type="coiled-coil region" evidence="10">
    <location>
        <begin position="194"/>
        <end position="225"/>
    </location>
</feature>
<dbReference type="InterPro" id="IPR008685">
    <property type="entry name" value="Centromere_Mis12"/>
</dbReference>
<evidence type="ECO:0000256" key="11">
    <source>
        <dbReference type="SAM" id="MobiDB-lite"/>
    </source>
</evidence>
<comment type="subcellular location">
    <subcellularLocation>
        <location evidence="1">Chromosome</location>
        <location evidence="1">Centromere</location>
        <location evidence="1">Kinetochore</location>
    </subcellularLocation>
</comment>
<sequence>METPTKNLNVEEGYYSNPRIRSFFKFDPIEFSDDVICSLSFYINNTIDTINSLLTSIEVSEKNKSIFQNELVTKLQNSIDENADKFELYIMRNIFDISVNIDLTSDIDTPKKKSDEDEKKFSDNQDDDFDDKDLDRQLAELYAQIQESQAKRVQLVTTIKTNKAKLNEVRELTKRLPDINRIIELTQQLPSDEIKKLSNTFNDLLQQVQDLANRKQSEKKLFENEKNSFEFDD</sequence>
<protein>
    <submittedName>
        <fullName evidence="12">Uncharacterized protein</fullName>
    </submittedName>
</protein>
<evidence type="ECO:0000256" key="1">
    <source>
        <dbReference type="ARBA" id="ARBA00004629"/>
    </source>
</evidence>
<keyword evidence="3" id="KW-0158">Chromosome</keyword>
<keyword evidence="7 10" id="KW-0175">Coiled coil</keyword>
<evidence type="ECO:0000256" key="2">
    <source>
        <dbReference type="ARBA" id="ARBA00008643"/>
    </source>
</evidence>
<proteinExistence type="inferred from homology"/>
<evidence type="ECO:0000256" key="10">
    <source>
        <dbReference type="SAM" id="Coils"/>
    </source>
</evidence>
<evidence type="ECO:0000256" key="3">
    <source>
        <dbReference type="ARBA" id="ARBA00022454"/>
    </source>
</evidence>
<keyword evidence="9" id="KW-0137">Centromere</keyword>
<accession>A0ABR2L685</accession>
<dbReference type="PANTHER" id="PTHR14527:SF2">
    <property type="entry name" value="PROTEIN MIS12 HOMOLOG"/>
    <property type="match status" value="1"/>
</dbReference>
<evidence type="ECO:0000256" key="8">
    <source>
        <dbReference type="ARBA" id="ARBA00023306"/>
    </source>
</evidence>
<keyword evidence="4" id="KW-0132">Cell division</keyword>
<keyword evidence="5" id="KW-0498">Mitosis</keyword>
<dbReference type="PANTHER" id="PTHR14527">
    <property type="entry name" value="PROTEIN MIS12 HOMOLOG"/>
    <property type="match status" value="1"/>
</dbReference>
<feature type="compositionally biased region" description="Basic and acidic residues" evidence="11">
    <location>
        <begin position="108"/>
        <end position="123"/>
    </location>
</feature>
<name>A0ABR2L685_9EUKA</name>
<feature type="region of interest" description="Disordered" evidence="11">
    <location>
        <begin position="108"/>
        <end position="131"/>
    </location>
</feature>
<dbReference type="EMBL" id="JAPFFF010000001">
    <property type="protein sequence ID" value="KAK8898859.1"/>
    <property type="molecule type" value="Genomic_DNA"/>
</dbReference>
<dbReference type="Pfam" id="PF05859">
    <property type="entry name" value="Mis12"/>
    <property type="match status" value="1"/>
</dbReference>
<evidence type="ECO:0000256" key="7">
    <source>
        <dbReference type="ARBA" id="ARBA00023054"/>
    </source>
</evidence>
<keyword evidence="6" id="KW-0995">Kinetochore</keyword>
<gene>
    <name evidence="12" type="ORF">M9Y10_001151</name>
</gene>
<evidence type="ECO:0000313" key="12">
    <source>
        <dbReference type="EMBL" id="KAK8898859.1"/>
    </source>
</evidence>